<evidence type="ECO:0000313" key="2">
    <source>
        <dbReference type="Proteomes" id="UP001177260"/>
    </source>
</evidence>
<protein>
    <submittedName>
        <fullName evidence="1">Uncharacterized protein</fullName>
    </submittedName>
</protein>
<accession>A0ACC3AXD6</accession>
<name>A0ACC3AXD6_9EURO</name>
<keyword evidence="2" id="KW-1185">Reference proteome</keyword>
<dbReference type="Proteomes" id="UP001177260">
    <property type="component" value="Unassembled WGS sequence"/>
</dbReference>
<proteinExistence type="predicted"/>
<dbReference type="EMBL" id="JAOPJF010000051">
    <property type="protein sequence ID" value="KAK1142392.1"/>
    <property type="molecule type" value="Genomic_DNA"/>
</dbReference>
<sequence length="251" mass="28382">MRNLPVVFARSMKTMFIHPDLFEGEHTPASILEAHALCKLHLTATENGHLGSLVPVLRRKSAQLQRQINHVGSFEELLGCIQALLLIQCMLILNEDDYEATPYSETVSMMLMDLAERLWQQAPIQLPKTLSPKRAWLFAESVRRTIIVGFLLRSVYSLKKRNYSVRNPFIDSLPFDVRVSLWDEDSAEVWSGELSESESWRSIMSLHQYSSLMDSGHTHGIPPFGALILAACKGKTASDVSYPALRSYYVS</sequence>
<evidence type="ECO:0000313" key="1">
    <source>
        <dbReference type="EMBL" id="KAK1142392.1"/>
    </source>
</evidence>
<organism evidence="1 2">
    <name type="scientific">Aspergillus melleus</name>
    <dbReference type="NCBI Taxonomy" id="138277"/>
    <lineage>
        <taxon>Eukaryota</taxon>
        <taxon>Fungi</taxon>
        <taxon>Dikarya</taxon>
        <taxon>Ascomycota</taxon>
        <taxon>Pezizomycotina</taxon>
        <taxon>Eurotiomycetes</taxon>
        <taxon>Eurotiomycetidae</taxon>
        <taxon>Eurotiales</taxon>
        <taxon>Aspergillaceae</taxon>
        <taxon>Aspergillus</taxon>
        <taxon>Aspergillus subgen. Circumdati</taxon>
    </lineage>
</organism>
<gene>
    <name evidence="1" type="ORF">N8T08_007944</name>
</gene>
<reference evidence="1 2" key="1">
    <citation type="journal article" date="2023" name="ACS Omega">
        <title>Identification of the Neoaspergillic Acid Biosynthesis Gene Cluster by Establishing an In Vitro CRISPR-Ribonucleoprotein Genetic System in Aspergillus melleus.</title>
        <authorList>
            <person name="Yuan B."/>
            <person name="Grau M.F."/>
            <person name="Murata R.M."/>
            <person name="Torok T."/>
            <person name="Venkateswaran K."/>
            <person name="Stajich J.E."/>
            <person name="Wang C.C.C."/>
        </authorList>
    </citation>
    <scope>NUCLEOTIDE SEQUENCE [LARGE SCALE GENOMIC DNA]</scope>
    <source>
        <strain evidence="1 2">IMV 1140</strain>
    </source>
</reference>
<comment type="caution">
    <text evidence="1">The sequence shown here is derived from an EMBL/GenBank/DDBJ whole genome shotgun (WGS) entry which is preliminary data.</text>
</comment>